<dbReference type="EMBL" id="JADIMG010000098">
    <property type="protein sequence ID" value="MBO8460805.1"/>
    <property type="molecule type" value="Genomic_DNA"/>
</dbReference>
<keyword evidence="1" id="KW-0812">Transmembrane</keyword>
<organism evidence="2 3">
    <name type="scientific">Candidatus Gallipaludibacter merdavium</name>
    <dbReference type="NCBI Taxonomy" id="2840839"/>
    <lineage>
        <taxon>Bacteria</taxon>
        <taxon>Pseudomonadati</taxon>
        <taxon>Bacteroidota</taxon>
        <taxon>Bacteroidia</taxon>
        <taxon>Bacteroidales</taxon>
        <taxon>Candidatus Gallipaludibacter</taxon>
    </lineage>
</organism>
<evidence type="ECO:0000313" key="2">
    <source>
        <dbReference type="EMBL" id="MBO8460805.1"/>
    </source>
</evidence>
<keyword evidence="1" id="KW-1133">Transmembrane helix</keyword>
<dbReference type="InterPro" id="IPR005642">
    <property type="entry name" value="LysO"/>
</dbReference>
<evidence type="ECO:0000313" key="3">
    <source>
        <dbReference type="Proteomes" id="UP000823641"/>
    </source>
</evidence>
<proteinExistence type="predicted"/>
<feature type="transmembrane region" description="Helical" evidence="1">
    <location>
        <begin position="59"/>
        <end position="84"/>
    </location>
</feature>
<dbReference type="Pfam" id="PF03956">
    <property type="entry name" value="Lys_export"/>
    <property type="match status" value="1"/>
</dbReference>
<keyword evidence="1" id="KW-0472">Membrane</keyword>
<comment type="caution">
    <text evidence="2">The sequence shown here is derived from an EMBL/GenBank/DDBJ whole genome shotgun (WGS) entry which is preliminary data.</text>
</comment>
<reference evidence="2" key="1">
    <citation type="submission" date="2020-10" db="EMBL/GenBank/DDBJ databases">
        <authorList>
            <person name="Gilroy R."/>
        </authorList>
    </citation>
    <scope>NUCLEOTIDE SEQUENCE</scope>
    <source>
        <strain evidence="2">G3-3990</strain>
    </source>
</reference>
<dbReference type="Proteomes" id="UP000823641">
    <property type="component" value="Unassembled WGS sequence"/>
</dbReference>
<evidence type="ECO:0000256" key="1">
    <source>
        <dbReference type="SAM" id="Phobius"/>
    </source>
</evidence>
<dbReference type="AlphaFoldDB" id="A0A9D9N5D9"/>
<protein>
    <submittedName>
        <fullName evidence="2">LysO family transporter</fullName>
    </submittedName>
</protein>
<dbReference type="GO" id="GO:0015661">
    <property type="term" value="F:L-lysine efflux transmembrane transporter activity"/>
    <property type="evidence" value="ECO:0007669"/>
    <property type="project" value="InterPro"/>
</dbReference>
<sequence>MFRILFLLFLGIGIGYLLRNIRFVHRIGAATQYVVFLLLFVFGISVGRNQMLMDNITKFGLQAAIIALSGVLGSFAAAYFLGYWQKKKEGGKK</sequence>
<accession>A0A9D9N5D9</accession>
<feature type="transmembrane region" description="Helical" evidence="1">
    <location>
        <begin position="29"/>
        <end position="47"/>
    </location>
</feature>
<gene>
    <name evidence="2" type="ORF">IAA73_10835</name>
</gene>
<reference evidence="2" key="2">
    <citation type="journal article" date="2021" name="PeerJ">
        <title>Extensive microbial diversity within the chicken gut microbiome revealed by metagenomics and culture.</title>
        <authorList>
            <person name="Gilroy R."/>
            <person name="Ravi A."/>
            <person name="Getino M."/>
            <person name="Pursley I."/>
            <person name="Horton D.L."/>
            <person name="Alikhan N.F."/>
            <person name="Baker D."/>
            <person name="Gharbi K."/>
            <person name="Hall N."/>
            <person name="Watson M."/>
            <person name="Adriaenssens E.M."/>
            <person name="Foster-Nyarko E."/>
            <person name="Jarju S."/>
            <person name="Secka A."/>
            <person name="Antonio M."/>
            <person name="Oren A."/>
            <person name="Chaudhuri R.R."/>
            <person name="La Ragione R."/>
            <person name="Hildebrand F."/>
            <person name="Pallen M.J."/>
        </authorList>
    </citation>
    <scope>NUCLEOTIDE SEQUENCE</scope>
    <source>
        <strain evidence="2">G3-3990</strain>
    </source>
</reference>
<name>A0A9D9N5D9_9BACT</name>